<evidence type="ECO:0000313" key="3">
    <source>
        <dbReference type="Proteomes" id="UP001157138"/>
    </source>
</evidence>
<name>A0ABQ6EV71_9VIBR</name>
<dbReference type="Proteomes" id="UP001157138">
    <property type="component" value="Unassembled WGS sequence"/>
</dbReference>
<dbReference type="EMBL" id="BSPW01000019">
    <property type="protein sequence ID" value="GLT17088.1"/>
    <property type="molecule type" value="Genomic_DNA"/>
</dbReference>
<keyword evidence="1" id="KW-0472">Membrane</keyword>
<evidence type="ECO:0000256" key="1">
    <source>
        <dbReference type="SAM" id="Phobius"/>
    </source>
</evidence>
<keyword evidence="1" id="KW-0812">Transmembrane</keyword>
<accession>A0ABQ6EV71</accession>
<proteinExistence type="predicted"/>
<feature type="transmembrane region" description="Helical" evidence="1">
    <location>
        <begin position="63"/>
        <end position="83"/>
    </location>
</feature>
<protein>
    <submittedName>
        <fullName evidence="2">Uncharacterized protein</fullName>
    </submittedName>
</protein>
<reference evidence="3" key="1">
    <citation type="journal article" date="2019" name="Int. J. Syst. Evol. Microbiol.">
        <title>The Global Catalogue of Microorganisms (GCM) 10K type strain sequencing project: providing services to taxonomists for standard genome sequencing and annotation.</title>
        <authorList>
            <consortium name="The Broad Institute Genomics Platform"/>
            <consortium name="The Broad Institute Genome Sequencing Center for Infectious Disease"/>
            <person name="Wu L."/>
            <person name="Ma J."/>
        </authorList>
    </citation>
    <scope>NUCLEOTIDE SEQUENCE [LARGE SCALE GENOMIC DNA]</scope>
    <source>
        <strain evidence="3">NBRC 108723</strain>
    </source>
</reference>
<feature type="transmembrane region" description="Helical" evidence="1">
    <location>
        <begin position="95"/>
        <end position="113"/>
    </location>
</feature>
<sequence>MKKLPLLLFLFIVLTSAFMNGYNHYGDMVEKAIAMVTPLLTYAVIIALFVKFKGVDLFSRTQLRVMAVLYVIMVLIEYGYPMIIYRDQTLPPDYLTFMSLQFTLNVIIARTIINE</sequence>
<organism evidence="2 3">
    <name type="scientific">Vibrio zhanjiangensis</name>
    <dbReference type="NCBI Taxonomy" id="1046128"/>
    <lineage>
        <taxon>Bacteria</taxon>
        <taxon>Pseudomonadati</taxon>
        <taxon>Pseudomonadota</taxon>
        <taxon>Gammaproteobacteria</taxon>
        <taxon>Vibrionales</taxon>
        <taxon>Vibrionaceae</taxon>
        <taxon>Vibrio</taxon>
    </lineage>
</organism>
<gene>
    <name evidence="2" type="ORF">GCM10007938_08650</name>
</gene>
<keyword evidence="1" id="KW-1133">Transmembrane helix</keyword>
<keyword evidence="3" id="KW-1185">Reference proteome</keyword>
<evidence type="ECO:0000313" key="2">
    <source>
        <dbReference type="EMBL" id="GLT17088.1"/>
    </source>
</evidence>
<dbReference type="RefSeq" id="WP_284191008.1">
    <property type="nucleotide sequence ID" value="NZ_BSPW01000019.1"/>
</dbReference>
<feature type="transmembrane region" description="Helical" evidence="1">
    <location>
        <begin position="33"/>
        <end position="51"/>
    </location>
</feature>
<comment type="caution">
    <text evidence="2">The sequence shown here is derived from an EMBL/GenBank/DDBJ whole genome shotgun (WGS) entry which is preliminary data.</text>
</comment>